<dbReference type="EMBL" id="FOWX01000004">
    <property type="protein sequence ID" value="SFP04187.1"/>
    <property type="molecule type" value="Genomic_DNA"/>
</dbReference>
<evidence type="ECO:0000256" key="6">
    <source>
        <dbReference type="ARBA" id="ARBA00023316"/>
    </source>
</evidence>
<dbReference type="PANTHER" id="PTHR41533:SF2">
    <property type="entry name" value="BLR7131 PROTEIN"/>
    <property type="match status" value="1"/>
</dbReference>
<comment type="similarity">
    <text evidence="2">Belongs to the YkuD family.</text>
</comment>
<keyword evidence="5 7" id="KW-0573">Peptidoglycan synthesis</keyword>
<evidence type="ECO:0000256" key="2">
    <source>
        <dbReference type="ARBA" id="ARBA00005992"/>
    </source>
</evidence>
<keyword evidence="8" id="KW-0732">Signal</keyword>
<dbReference type="PANTHER" id="PTHR41533">
    <property type="entry name" value="L,D-TRANSPEPTIDASE HI_1667-RELATED"/>
    <property type="match status" value="1"/>
</dbReference>
<evidence type="ECO:0000313" key="11">
    <source>
        <dbReference type="Proteomes" id="UP000198784"/>
    </source>
</evidence>
<dbReference type="InterPro" id="IPR036366">
    <property type="entry name" value="PGBDSf"/>
</dbReference>
<feature type="active site" description="Proton donor/acceptor" evidence="7">
    <location>
        <position position="435"/>
    </location>
</feature>
<evidence type="ECO:0000256" key="3">
    <source>
        <dbReference type="ARBA" id="ARBA00022679"/>
    </source>
</evidence>
<dbReference type="Pfam" id="PF01471">
    <property type="entry name" value="PG_binding_1"/>
    <property type="match status" value="1"/>
</dbReference>
<evidence type="ECO:0000256" key="7">
    <source>
        <dbReference type="PROSITE-ProRule" id="PRU01373"/>
    </source>
</evidence>
<dbReference type="InterPro" id="IPR036365">
    <property type="entry name" value="PGBD-like_sf"/>
</dbReference>
<protein>
    <submittedName>
        <fullName evidence="10">Murein L,D-transpeptidase YcbB/YkuD</fullName>
    </submittedName>
</protein>
<dbReference type="GO" id="GO:0016740">
    <property type="term" value="F:transferase activity"/>
    <property type="evidence" value="ECO:0007669"/>
    <property type="project" value="UniProtKB-KW"/>
</dbReference>
<keyword evidence="6 7" id="KW-0961">Cell wall biogenesis/degradation</keyword>
<organism evidence="10 11">
    <name type="scientific">Pseudomonas borbori</name>
    <dbReference type="NCBI Taxonomy" id="289003"/>
    <lineage>
        <taxon>Bacteria</taxon>
        <taxon>Pseudomonadati</taxon>
        <taxon>Pseudomonadota</taxon>
        <taxon>Gammaproteobacteria</taxon>
        <taxon>Pseudomonadales</taxon>
        <taxon>Pseudomonadaceae</taxon>
        <taxon>Pseudomonas</taxon>
    </lineage>
</organism>
<evidence type="ECO:0000313" key="10">
    <source>
        <dbReference type="EMBL" id="SFP04187.1"/>
    </source>
</evidence>
<gene>
    <name evidence="10" type="ORF">SAMN05216190_10476</name>
</gene>
<evidence type="ECO:0000256" key="5">
    <source>
        <dbReference type="ARBA" id="ARBA00022984"/>
    </source>
</evidence>
<feature type="signal peptide" evidence="8">
    <location>
        <begin position="1"/>
        <end position="27"/>
    </location>
</feature>
<keyword evidence="4 7" id="KW-0133">Cell shape</keyword>
<comment type="pathway">
    <text evidence="1 7">Cell wall biogenesis; peptidoglycan biosynthesis.</text>
</comment>
<dbReference type="GO" id="GO:0008360">
    <property type="term" value="P:regulation of cell shape"/>
    <property type="evidence" value="ECO:0007669"/>
    <property type="project" value="UniProtKB-UniRule"/>
</dbReference>
<dbReference type="GO" id="GO:0009252">
    <property type="term" value="P:peptidoglycan biosynthetic process"/>
    <property type="evidence" value="ECO:0007669"/>
    <property type="project" value="UniProtKB-UniPathway"/>
</dbReference>
<dbReference type="SUPFAM" id="SSF47090">
    <property type="entry name" value="PGBD-like"/>
    <property type="match status" value="1"/>
</dbReference>
<dbReference type="Pfam" id="PF03734">
    <property type="entry name" value="YkuD"/>
    <property type="match status" value="1"/>
</dbReference>
<feature type="chain" id="PRO_5011572995" evidence="8">
    <location>
        <begin position="28"/>
        <end position="533"/>
    </location>
</feature>
<evidence type="ECO:0000256" key="4">
    <source>
        <dbReference type="ARBA" id="ARBA00022960"/>
    </source>
</evidence>
<name>A0A1I5M4F2_9PSED</name>
<keyword evidence="11" id="KW-1185">Reference proteome</keyword>
<dbReference type="STRING" id="289003.SAMN05216190_10476"/>
<dbReference type="InterPro" id="IPR002477">
    <property type="entry name" value="Peptidoglycan-bd-like"/>
</dbReference>
<dbReference type="PROSITE" id="PS52029">
    <property type="entry name" value="LD_TPASE"/>
    <property type="match status" value="1"/>
</dbReference>
<dbReference type="Pfam" id="PF20142">
    <property type="entry name" value="Scaffold"/>
    <property type="match status" value="1"/>
</dbReference>
<dbReference type="Gene3D" id="1.10.101.10">
    <property type="entry name" value="PGBD-like superfamily/PGBD"/>
    <property type="match status" value="1"/>
</dbReference>
<accession>A0A1I5M4F2</accession>
<sequence length="533" mass="59832">MDCRARLYKKTAGFLSAGCLLALTVQAYGVDDSASRAIRQSFAVQPSACAPALTTAELQVPGLLHEFYARQGFTPLWQEPSRRTALLHELEQLADDGLEPNEYRLDHLRTPPPTDLQQRACADLLISHSYLQALQHLARGRVAQESIEPFWRAPDSLNPTPRPSVLELAWQGLDDLPAAFATARPALRQYQELRRAYAERRRRPLAEWPTIPGGRLLRPDMHDARVPLLAARLAAEGYIDEQPASDHYDASLVAAVERFQSHHGLQADGLIGPQSLTALNTSARARLEQLRVNLERWRWLAGDLEAQTLLVDIAGGQLSYYRDHQLLWQGRAQVGRPARQTPQLKSLVSRLTLNPTWTVPPTIMREDKLPEIRRDLGYLQRQQLRVLDRDGKPLDPATVDWQQPGAIILRQDAGPQNPLGQLAIRFANPFSVYLHDTPSQHLFNKSPRTFSSGCVRIEGILQLLDALLPVADCAEIARLLASGKTTEFPLRERLPIVLAYWTATVDADGALILRNDLYARDRKLLAALQRNNY</sequence>
<dbReference type="Gene3D" id="2.40.440.10">
    <property type="entry name" value="L,D-transpeptidase catalytic domain-like"/>
    <property type="match status" value="1"/>
</dbReference>
<evidence type="ECO:0000256" key="1">
    <source>
        <dbReference type="ARBA" id="ARBA00004752"/>
    </source>
</evidence>
<reference evidence="11" key="1">
    <citation type="submission" date="2016-10" db="EMBL/GenBank/DDBJ databases">
        <authorList>
            <person name="Varghese N."/>
            <person name="Submissions S."/>
        </authorList>
    </citation>
    <scope>NUCLEOTIDE SEQUENCE [LARGE SCALE GENOMIC DNA]</scope>
    <source>
        <strain evidence="11">DSM 17834</strain>
    </source>
</reference>
<dbReference type="InterPro" id="IPR052905">
    <property type="entry name" value="LD-transpeptidase_YkuD-like"/>
</dbReference>
<feature type="domain" description="L,D-TPase catalytic" evidence="9">
    <location>
        <begin position="307"/>
        <end position="477"/>
    </location>
</feature>
<dbReference type="InterPro" id="IPR045380">
    <property type="entry name" value="LD_TPept_scaffold_dom"/>
</dbReference>
<dbReference type="GO" id="GO:0071555">
    <property type="term" value="P:cell wall organization"/>
    <property type="evidence" value="ECO:0007669"/>
    <property type="project" value="UniProtKB-UniRule"/>
</dbReference>
<dbReference type="GO" id="GO:0004180">
    <property type="term" value="F:carboxypeptidase activity"/>
    <property type="evidence" value="ECO:0007669"/>
    <property type="project" value="UniProtKB-ARBA"/>
</dbReference>
<evidence type="ECO:0000259" key="9">
    <source>
        <dbReference type="PROSITE" id="PS52029"/>
    </source>
</evidence>
<keyword evidence="3" id="KW-0808">Transferase</keyword>
<dbReference type="SUPFAM" id="SSF141523">
    <property type="entry name" value="L,D-transpeptidase catalytic domain-like"/>
    <property type="match status" value="1"/>
</dbReference>
<evidence type="ECO:0000256" key="8">
    <source>
        <dbReference type="SAM" id="SignalP"/>
    </source>
</evidence>
<dbReference type="InterPro" id="IPR038063">
    <property type="entry name" value="Transpep_catalytic_dom"/>
</dbReference>
<dbReference type="UniPathway" id="UPA00219"/>
<feature type="active site" description="Nucleophile" evidence="7">
    <location>
        <position position="454"/>
    </location>
</feature>
<dbReference type="CDD" id="cd16913">
    <property type="entry name" value="YkuD_like"/>
    <property type="match status" value="1"/>
</dbReference>
<proteinExistence type="inferred from homology"/>
<dbReference type="InterPro" id="IPR005490">
    <property type="entry name" value="LD_TPept_cat_dom"/>
</dbReference>
<dbReference type="Proteomes" id="UP000198784">
    <property type="component" value="Unassembled WGS sequence"/>
</dbReference>
<dbReference type="AlphaFoldDB" id="A0A1I5M4F2"/>